<evidence type="ECO:0000313" key="9">
    <source>
        <dbReference type="EMBL" id="RQP25083.1"/>
    </source>
</evidence>
<evidence type="ECO:0000259" key="8">
    <source>
        <dbReference type="Pfam" id="PF21158"/>
    </source>
</evidence>
<dbReference type="SUPFAM" id="SSF64518">
    <property type="entry name" value="Phase 1 flagellin"/>
    <property type="match status" value="1"/>
</dbReference>
<dbReference type="GO" id="GO:0009424">
    <property type="term" value="C:bacterial-type flagellum hook"/>
    <property type="evidence" value="ECO:0007669"/>
    <property type="project" value="InterPro"/>
</dbReference>
<dbReference type="AlphaFoldDB" id="A0A3N7HTH8"/>
<dbReference type="InterPro" id="IPR001029">
    <property type="entry name" value="Flagellin_N"/>
</dbReference>
<dbReference type="PRINTS" id="PR00207">
    <property type="entry name" value="FLAGELLIN"/>
</dbReference>
<dbReference type="GO" id="GO:0071973">
    <property type="term" value="P:bacterial-type flagellum-dependent cell motility"/>
    <property type="evidence" value="ECO:0007669"/>
    <property type="project" value="InterPro"/>
</dbReference>
<dbReference type="Gene3D" id="1.20.1330.10">
    <property type="entry name" value="f41 fragment of flagellin, N-terminal domain"/>
    <property type="match status" value="2"/>
</dbReference>
<proteinExistence type="inferred from homology"/>
<organism evidence="9 10">
    <name type="scientific">Piscinibacter terrae</name>
    <dbReference type="NCBI Taxonomy" id="2496871"/>
    <lineage>
        <taxon>Bacteria</taxon>
        <taxon>Pseudomonadati</taxon>
        <taxon>Pseudomonadota</taxon>
        <taxon>Betaproteobacteria</taxon>
        <taxon>Burkholderiales</taxon>
        <taxon>Sphaerotilaceae</taxon>
        <taxon>Piscinibacter</taxon>
    </lineage>
</organism>
<name>A0A3N7HTH8_9BURK</name>
<keyword evidence="9" id="KW-0969">Cilium</keyword>
<dbReference type="InterPro" id="IPR049119">
    <property type="entry name" value="FlgK_D2-like"/>
</dbReference>
<evidence type="ECO:0000259" key="6">
    <source>
        <dbReference type="Pfam" id="PF00669"/>
    </source>
</evidence>
<evidence type="ECO:0000256" key="4">
    <source>
        <dbReference type="ARBA" id="ARBA00023143"/>
    </source>
</evidence>
<evidence type="ECO:0000256" key="2">
    <source>
        <dbReference type="ARBA" id="ARBA00004613"/>
    </source>
</evidence>
<sequence>MNRVSTLQAFDTSLAQLQKRQVEMSEMQNQLTTGKRVNRASDDPTAAARAERALASSARVDADQRGVDASKSFMSLTESSLGDANDLLQRARELVVQAGNAGLGDSERKNLATELQGIRSQLLTIANRSDGANGYLFGGQGSAQAPFIDAPGAVQFRGTGGEAKIAGTEGLPIAMDGGATWLSARTGNGVFETKVTTSTGSATIDVGSVVNPSALTGSTYDIQFTNTAGVVTYSVLKDGAATAMTNVPYQAGTAMQIDGMAVTVSGAPATGDAFKIVPSSSTLSVFDTLDKTVSDLSTPNKRGPQITQDSIMNLRNLDQVMGRLTTARSDAGVTLNRIDGVTDRLGEQKISAETEKSNAQDLDMVQAISDFQNKQSGYDAALKSYSMVQRLSLFQYLNG</sequence>
<evidence type="ECO:0000259" key="7">
    <source>
        <dbReference type="Pfam" id="PF00700"/>
    </source>
</evidence>
<keyword evidence="10" id="KW-1185">Reference proteome</keyword>
<keyword evidence="9" id="KW-0966">Cell projection</keyword>
<dbReference type="Pfam" id="PF21158">
    <property type="entry name" value="flgK_1st_1"/>
    <property type="match status" value="1"/>
</dbReference>
<dbReference type="Proteomes" id="UP000267464">
    <property type="component" value="Unassembled WGS sequence"/>
</dbReference>
<dbReference type="OrthoDB" id="9768249at2"/>
<dbReference type="GO" id="GO:0005198">
    <property type="term" value="F:structural molecule activity"/>
    <property type="evidence" value="ECO:0007669"/>
    <property type="project" value="InterPro"/>
</dbReference>
<reference evidence="9 10" key="2">
    <citation type="submission" date="2018-12" db="EMBL/GenBank/DDBJ databases">
        <title>Rhizobacter gummiphilus sp. nov., a rubber-degrading bacterium isolated from the soil of a botanical garden in Japan.</title>
        <authorList>
            <person name="Shunsuke S.S."/>
        </authorList>
    </citation>
    <scope>NUCLEOTIDE SEQUENCE [LARGE SCALE GENOMIC DNA]</scope>
    <source>
        <strain evidence="9 10">S-16</strain>
    </source>
</reference>
<dbReference type="RefSeq" id="WP_124539990.1">
    <property type="nucleotide sequence ID" value="NZ_QUSW01000002.1"/>
</dbReference>
<gene>
    <name evidence="9" type="primary">flgL</name>
    <name evidence="9" type="ORF">DZC73_09525</name>
</gene>
<keyword evidence="9" id="KW-0282">Flagellum</keyword>
<feature type="domain" description="Flagellin N-terminal" evidence="6">
    <location>
        <begin position="4"/>
        <end position="140"/>
    </location>
</feature>
<evidence type="ECO:0000256" key="3">
    <source>
        <dbReference type="ARBA" id="ARBA00005709"/>
    </source>
</evidence>
<comment type="subcellular location">
    <subcellularLocation>
        <location evidence="1">Bacterial flagellum</location>
    </subcellularLocation>
    <subcellularLocation>
        <location evidence="2">Secreted</location>
    </subcellularLocation>
</comment>
<evidence type="ECO:0000256" key="5">
    <source>
        <dbReference type="SAM" id="MobiDB-lite"/>
    </source>
</evidence>
<comment type="caution">
    <text evidence="9">The sequence shown here is derived from an EMBL/GenBank/DDBJ whole genome shotgun (WGS) entry which is preliminary data.</text>
</comment>
<dbReference type="NCBIfam" id="TIGR02550">
    <property type="entry name" value="flagell_flgL"/>
    <property type="match status" value="1"/>
</dbReference>
<evidence type="ECO:0000313" key="10">
    <source>
        <dbReference type="Proteomes" id="UP000267464"/>
    </source>
</evidence>
<feature type="domain" description="Flagellar hook-associated protein 1 D2-like" evidence="8">
    <location>
        <begin position="199"/>
        <end position="278"/>
    </location>
</feature>
<comment type="similarity">
    <text evidence="3">Belongs to the bacterial flagellin family.</text>
</comment>
<dbReference type="InterPro" id="IPR046358">
    <property type="entry name" value="Flagellin_C"/>
</dbReference>
<feature type="domain" description="Flagellin C-terminal" evidence="7">
    <location>
        <begin position="315"/>
        <end position="397"/>
    </location>
</feature>
<dbReference type="PANTHER" id="PTHR42792">
    <property type="entry name" value="FLAGELLIN"/>
    <property type="match status" value="1"/>
</dbReference>
<feature type="compositionally biased region" description="Polar residues" evidence="5">
    <location>
        <begin position="26"/>
        <end position="35"/>
    </location>
</feature>
<protein>
    <submittedName>
        <fullName evidence="9">Flagellar hook-associated protein 3</fullName>
    </submittedName>
</protein>
<accession>A0A3N7HTH8</accession>
<dbReference type="Pfam" id="PF00669">
    <property type="entry name" value="Flagellin_N"/>
    <property type="match status" value="1"/>
</dbReference>
<keyword evidence="4" id="KW-0975">Bacterial flagellum</keyword>
<dbReference type="Pfam" id="PF00700">
    <property type="entry name" value="Flagellin_C"/>
    <property type="match status" value="1"/>
</dbReference>
<reference evidence="9 10" key="1">
    <citation type="submission" date="2018-08" db="EMBL/GenBank/DDBJ databases">
        <authorList>
            <person name="Khan S.A."/>
            <person name="Jeon C.O."/>
            <person name="Chun B.H."/>
            <person name="Jeong S.E."/>
        </authorList>
    </citation>
    <scope>NUCLEOTIDE SEQUENCE [LARGE SCALE GENOMIC DNA]</scope>
    <source>
        <strain evidence="9 10">S-16</strain>
    </source>
</reference>
<evidence type="ECO:0000256" key="1">
    <source>
        <dbReference type="ARBA" id="ARBA00004365"/>
    </source>
</evidence>
<dbReference type="EMBL" id="QUSW01000002">
    <property type="protein sequence ID" value="RQP25083.1"/>
    <property type="molecule type" value="Genomic_DNA"/>
</dbReference>
<feature type="region of interest" description="Disordered" evidence="5">
    <location>
        <begin position="25"/>
        <end position="47"/>
    </location>
</feature>
<dbReference type="PANTHER" id="PTHR42792:SF1">
    <property type="entry name" value="FLAGELLAR HOOK-ASSOCIATED PROTEIN 3"/>
    <property type="match status" value="1"/>
</dbReference>
<dbReference type="GO" id="GO:0005576">
    <property type="term" value="C:extracellular region"/>
    <property type="evidence" value="ECO:0007669"/>
    <property type="project" value="UniProtKB-SubCell"/>
</dbReference>
<dbReference type="InterPro" id="IPR013384">
    <property type="entry name" value="Flagell_FlgL"/>
</dbReference>
<dbReference type="InterPro" id="IPR001492">
    <property type="entry name" value="Flagellin"/>
</dbReference>